<comment type="caution">
    <text evidence="1">The sequence shown here is derived from an EMBL/GenBank/DDBJ whole genome shotgun (WGS) entry which is preliminary data.</text>
</comment>
<name>A0ABP8KYM2_9BACT</name>
<keyword evidence="2" id="KW-1185">Reference proteome</keyword>
<accession>A0ABP8KYM2</accession>
<organism evidence="1 2">
    <name type="scientific">Nibrella viscosa</name>
    <dbReference type="NCBI Taxonomy" id="1084524"/>
    <lineage>
        <taxon>Bacteria</taxon>
        <taxon>Pseudomonadati</taxon>
        <taxon>Bacteroidota</taxon>
        <taxon>Cytophagia</taxon>
        <taxon>Cytophagales</taxon>
        <taxon>Spirosomataceae</taxon>
        <taxon>Nibrella</taxon>
    </lineage>
</organism>
<dbReference type="Proteomes" id="UP001500936">
    <property type="component" value="Unassembled WGS sequence"/>
</dbReference>
<evidence type="ECO:0000313" key="1">
    <source>
        <dbReference type="EMBL" id="GAA4419302.1"/>
    </source>
</evidence>
<reference evidence="2" key="1">
    <citation type="journal article" date="2019" name="Int. J. Syst. Evol. Microbiol.">
        <title>The Global Catalogue of Microorganisms (GCM) 10K type strain sequencing project: providing services to taxonomists for standard genome sequencing and annotation.</title>
        <authorList>
            <consortium name="The Broad Institute Genomics Platform"/>
            <consortium name="The Broad Institute Genome Sequencing Center for Infectious Disease"/>
            <person name="Wu L."/>
            <person name="Ma J."/>
        </authorList>
    </citation>
    <scope>NUCLEOTIDE SEQUENCE [LARGE SCALE GENOMIC DNA]</scope>
    <source>
        <strain evidence="2">JCM 17925</strain>
    </source>
</reference>
<dbReference type="RefSeq" id="WP_345271131.1">
    <property type="nucleotide sequence ID" value="NZ_BAABHB010000018.1"/>
</dbReference>
<sequence>MYFAKITNYHHPKNKLQDYLQKQLKALECVTVENPEEIKKHLETTVHRANGKFPRCRPLQAYYHTTYSQGDLTCGISELIQFSLYAQRGVFDPSTTSSAAVPGEAAQAELFG</sequence>
<evidence type="ECO:0000313" key="2">
    <source>
        <dbReference type="Proteomes" id="UP001500936"/>
    </source>
</evidence>
<protein>
    <submittedName>
        <fullName evidence="1">Uncharacterized protein</fullName>
    </submittedName>
</protein>
<dbReference type="EMBL" id="BAABHB010000018">
    <property type="protein sequence ID" value="GAA4419302.1"/>
    <property type="molecule type" value="Genomic_DNA"/>
</dbReference>
<gene>
    <name evidence="1" type="ORF">GCM10023187_53480</name>
</gene>
<proteinExistence type="predicted"/>